<keyword evidence="1" id="KW-0812">Transmembrane</keyword>
<dbReference type="AlphaFoldDB" id="A0A0M4L6Q0"/>
<proteinExistence type="predicted"/>
<feature type="transmembrane region" description="Helical" evidence="1">
    <location>
        <begin position="27"/>
        <end position="46"/>
    </location>
</feature>
<accession>A0A0M4L6Q0</accession>
<protein>
    <submittedName>
        <fullName evidence="2">Uncharacterized protein</fullName>
    </submittedName>
</protein>
<dbReference type="Proteomes" id="UP000068905">
    <property type="component" value="Chromosome"/>
</dbReference>
<evidence type="ECO:0000313" key="2">
    <source>
        <dbReference type="EMBL" id="ALE02613.1"/>
    </source>
</evidence>
<keyword evidence="3" id="KW-1185">Reference proteome</keyword>
<organism evidence="2 3">
    <name type="scientific">Candidatus Pseudothioglobus singularis PS1</name>
    <dbReference type="NCBI Taxonomy" id="1125411"/>
    <lineage>
        <taxon>Bacteria</taxon>
        <taxon>Pseudomonadati</taxon>
        <taxon>Pseudomonadota</taxon>
        <taxon>Gammaproteobacteria</taxon>
        <taxon>Candidatus Pseudothioglobaceae</taxon>
        <taxon>Candidatus Pseudothioglobus</taxon>
    </lineage>
</organism>
<evidence type="ECO:0000256" key="1">
    <source>
        <dbReference type="SAM" id="Phobius"/>
    </source>
</evidence>
<evidence type="ECO:0000313" key="3">
    <source>
        <dbReference type="Proteomes" id="UP000068905"/>
    </source>
</evidence>
<sequence>MHQNPINNDPQNANIKPALLELSQFKLALIITILCVLFFLIIQPNLMKFLLFSSPMLWECM</sequence>
<dbReference type="KEGG" id="tsn:W908_01115"/>
<name>A0A0M4L6Q0_9GAMM</name>
<reference evidence="2 3" key="1">
    <citation type="journal article" date="2015" name="Genome Announc.">
        <title>Genome Sequence of 'Candidatus Thioglobus singularis' Strain PS1, a Mixotroph from the SUP05 Clade of Marine Gammaproteobacteria.</title>
        <authorList>
            <person name="Marshall K.T."/>
            <person name="Morris R.M."/>
        </authorList>
    </citation>
    <scope>NUCLEOTIDE SEQUENCE [LARGE SCALE GENOMIC DNA]</scope>
    <source>
        <strain evidence="2 3">PS1</strain>
    </source>
</reference>
<keyword evidence="1" id="KW-0472">Membrane</keyword>
<gene>
    <name evidence="2" type="ORF">W908_01115</name>
</gene>
<dbReference type="STRING" id="1125411.W908_01115"/>
<dbReference type="EMBL" id="CP006911">
    <property type="protein sequence ID" value="ALE02613.1"/>
    <property type="molecule type" value="Genomic_DNA"/>
</dbReference>
<keyword evidence="1" id="KW-1133">Transmembrane helix</keyword>